<dbReference type="AlphaFoldDB" id="A0AAV7RB68"/>
<organism evidence="2 3">
    <name type="scientific">Pleurodeles waltl</name>
    <name type="common">Iberian ribbed newt</name>
    <dbReference type="NCBI Taxonomy" id="8319"/>
    <lineage>
        <taxon>Eukaryota</taxon>
        <taxon>Metazoa</taxon>
        <taxon>Chordata</taxon>
        <taxon>Craniata</taxon>
        <taxon>Vertebrata</taxon>
        <taxon>Euteleostomi</taxon>
        <taxon>Amphibia</taxon>
        <taxon>Batrachia</taxon>
        <taxon>Caudata</taxon>
        <taxon>Salamandroidea</taxon>
        <taxon>Salamandridae</taxon>
        <taxon>Pleurodelinae</taxon>
        <taxon>Pleurodeles</taxon>
    </lineage>
</organism>
<feature type="compositionally biased region" description="Basic residues" evidence="1">
    <location>
        <begin position="42"/>
        <end position="57"/>
    </location>
</feature>
<feature type="region of interest" description="Disordered" evidence="1">
    <location>
        <begin position="114"/>
        <end position="134"/>
    </location>
</feature>
<reference evidence="2" key="1">
    <citation type="journal article" date="2022" name="bioRxiv">
        <title>Sequencing and chromosome-scale assembly of the giantPleurodeles waltlgenome.</title>
        <authorList>
            <person name="Brown T."/>
            <person name="Elewa A."/>
            <person name="Iarovenko S."/>
            <person name="Subramanian E."/>
            <person name="Araus A.J."/>
            <person name="Petzold A."/>
            <person name="Susuki M."/>
            <person name="Suzuki K.-i.T."/>
            <person name="Hayashi T."/>
            <person name="Toyoda A."/>
            <person name="Oliveira C."/>
            <person name="Osipova E."/>
            <person name="Leigh N.D."/>
            <person name="Simon A."/>
            <person name="Yun M.H."/>
        </authorList>
    </citation>
    <scope>NUCLEOTIDE SEQUENCE</scope>
    <source>
        <strain evidence="2">20211129_DDA</strain>
        <tissue evidence="2">Liver</tissue>
    </source>
</reference>
<evidence type="ECO:0000256" key="1">
    <source>
        <dbReference type="SAM" id="MobiDB-lite"/>
    </source>
</evidence>
<proteinExistence type="predicted"/>
<evidence type="ECO:0000313" key="2">
    <source>
        <dbReference type="EMBL" id="KAJ1148907.1"/>
    </source>
</evidence>
<comment type="caution">
    <text evidence="2">The sequence shown here is derived from an EMBL/GenBank/DDBJ whole genome shotgun (WGS) entry which is preliminary data.</text>
</comment>
<feature type="region of interest" description="Disordered" evidence="1">
    <location>
        <begin position="30"/>
        <end position="75"/>
    </location>
</feature>
<accession>A0AAV7RB68</accession>
<evidence type="ECO:0000313" key="3">
    <source>
        <dbReference type="Proteomes" id="UP001066276"/>
    </source>
</evidence>
<dbReference type="Proteomes" id="UP001066276">
    <property type="component" value="Chromosome 5"/>
</dbReference>
<dbReference type="EMBL" id="JANPWB010000009">
    <property type="protein sequence ID" value="KAJ1148907.1"/>
    <property type="molecule type" value="Genomic_DNA"/>
</dbReference>
<keyword evidence="3" id="KW-1185">Reference proteome</keyword>
<sequence length="152" mass="16407">MRGEAGCRPPLLRQGPVSGCAKAEALHCPGRHPSYRCTGRPGRPKKREQAKTHRRVRAWPQSGSPLTRQAHCRSTRPYSGLPKPLLICALPAGPPNHARLRLLVCLRTARPPPPPGPPMAVSDASHACQRGPPGTRSPQCLSEARCVAPLHI</sequence>
<protein>
    <submittedName>
        <fullName evidence="2">Uncharacterized protein</fullName>
    </submittedName>
</protein>
<name>A0AAV7RB68_PLEWA</name>
<gene>
    <name evidence="2" type="ORF">NDU88_001731</name>
</gene>